<feature type="transmembrane region" description="Helical" evidence="5">
    <location>
        <begin position="187"/>
        <end position="206"/>
    </location>
</feature>
<accession>L9XKS0</accession>
<feature type="transmembrane region" description="Helical" evidence="5">
    <location>
        <begin position="132"/>
        <end position="152"/>
    </location>
</feature>
<protein>
    <submittedName>
        <fullName evidence="7">Phosphoesterase PA-phosphatase-like protein</fullName>
    </submittedName>
</protein>
<organism evidence="7 8">
    <name type="scientific">Natronolimnohabitans innermongolicus JCM 12255</name>
    <dbReference type="NCBI Taxonomy" id="1227499"/>
    <lineage>
        <taxon>Archaea</taxon>
        <taxon>Methanobacteriati</taxon>
        <taxon>Methanobacteriota</taxon>
        <taxon>Stenosarchaea group</taxon>
        <taxon>Halobacteria</taxon>
        <taxon>Halobacteriales</taxon>
        <taxon>Natrialbaceae</taxon>
        <taxon>Natronolimnohabitans</taxon>
    </lineage>
</organism>
<dbReference type="AlphaFoldDB" id="L9XKS0"/>
<comment type="caution">
    <text evidence="7">The sequence shown here is derived from an EMBL/GenBank/DDBJ whole genome shotgun (WGS) entry which is preliminary data.</text>
</comment>
<dbReference type="RefSeq" id="WP_007257896.1">
    <property type="nucleotide sequence ID" value="NZ_AOHZ01000014.1"/>
</dbReference>
<dbReference type="SMART" id="SM00014">
    <property type="entry name" value="acidPPc"/>
    <property type="match status" value="1"/>
</dbReference>
<evidence type="ECO:0000256" key="1">
    <source>
        <dbReference type="ARBA" id="ARBA00004141"/>
    </source>
</evidence>
<feature type="domain" description="Phosphatidic acid phosphatase type 2/haloperoxidase" evidence="6">
    <location>
        <begin position="127"/>
        <end position="254"/>
    </location>
</feature>
<feature type="transmembrane region" description="Helical" evidence="5">
    <location>
        <begin position="44"/>
        <end position="61"/>
    </location>
</feature>
<dbReference type="PANTHER" id="PTHR31310:SF7">
    <property type="entry name" value="PA-PHOSPHATASE RELATED-FAMILY PROTEIN DDB_G0268928"/>
    <property type="match status" value="1"/>
</dbReference>
<evidence type="ECO:0000256" key="3">
    <source>
        <dbReference type="ARBA" id="ARBA00022989"/>
    </source>
</evidence>
<dbReference type="InterPro" id="IPR052185">
    <property type="entry name" value="IPC_Synthase-Related"/>
</dbReference>
<dbReference type="Proteomes" id="UP000011602">
    <property type="component" value="Unassembled WGS sequence"/>
</dbReference>
<dbReference type="OrthoDB" id="329477at2157"/>
<dbReference type="SUPFAM" id="SSF48317">
    <property type="entry name" value="Acid phosphatase/Vanadium-dependent haloperoxidase"/>
    <property type="match status" value="1"/>
</dbReference>
<dbReference type="EMBL" id="AOHZ01000014">
    <property type="protein sequence ID" value="ELY61233.1"/>
    <property type="molecule type" value="Genomic_DNA"/>
</dbReference>
<proteinExistence type="predicted"/>
<dbReference type="GO" id="GO:0016020">
    <property type="term" value="C:membrane"/>
    <property type="evidence" value="ECO:0007669"/>
    <property type="project" value="UniProtKB-SubCell"/>
</dbReference>
<dbReference type="InterPro" id="IPR026841">
    <property type="entry name" value="Aur1/Ipt1"/>
</dbReference>
<dbReference type="STRING" id="1227499.C493_02928"/>
<gene>
    <name evidence="7" type="ORF">C493_02928</name>
</gene>
<dbReference type="Pfam" id="PF14378">
    <property type="entry name" value="PAP2_3"/>
    <property type="match status" value="1"/>
</dbReference>
<evidence type="ECO:0000259" key="6">
    <source>
        <dbReference type="SMART" id="SM00014"/>
    </source>
</evidence>
<reference evidence="7 8" key="1">
    <citation type="journal article" date="2014" name="PLoS Genet.">
        <title>Phylogenetically driven sequencing of extremely halophilic archaea reveals strategies for static and dynamic osmo-response.</title>
        <authorList>
            <person name="Becker E.A."/>
            <person name="Seitzer P.M."/>
            <person name="Tritt A."/>
            <person name="Larsen D."/>
            <person name="Krusor M."/>
            <person name="Yao A.I."/>
            <person name="Wu D."/>
            <person name="Madern D."/>
            <person name="Eisen J.A."/>
            <person name="Darling A.E."/>
            <person name="Facciotti M.T."/>
        </authorList>
    </citation>
    <scope>NUCLEOTIDE SEQUENCE [LARGE SCALE GENOMIC DNA]</scope>
    <source>
        <strain evidence="7 8">JCM 12255</strain>
    </source>
</reference>
<keyword evidence="3 5" id="KW-1133">Transmembrane helix</keyword>
<dbReference type="eggNOG" id="arCOG03951">
    <property type="taxonomic scope" value="Archaea"/>
</dbReference>
<name>L9XKS0_9EURY</name>
<comment type="subcellular location">
    <subcellularLocation>
        <location evidence="1">Membrane</location>
        <topology evidence="1">Multi-pass membrane protein</topology>
    </subcellularLocation>
</comment>
<dbReference type="PANTHER" id="PTHR31310">
    <property type="match status" value="1"/>
</dbReference>
<dbReference type="PATRIC" id="fig|1227499.3.peg.601"/>
<feature type="transmembrane region" description="Helical" evidence="5">
    <location>
        <begin position="239"/>
        <end position="258"/>
    </location>
</feature>
<keyword evidence="4 5" id="KW-0472">Membrane</keyword>
<evidence type="ECO:0000256" key="2">
    <source>
        <dbReference type="ARBA" id="ARBA00022692"/>
    </source>
</evidence>
<keyword evidence="8" id="KW-1185">Reference proteome</keyword>
<feature type="transmembrane region" description="Helical" evidence="5">
    <location>
        <begin position="97"/>
        <end position="120"/>
    </location>
</feature>
<dbReference type="CDD" id="cd03386">
    <property type="entry name" value="PAP2_Aur1_like"/>
    <property type="match status" value="1"/>
</dbReference>
<evidence type="ECO:0000256" key="4">
    <source>
        <dbReference type="ARBA" id="ARBA00023136"/>
    </source>
</evidence>
<feature type="transmembrane region" description="Helical" evidence="5">
    <location>
        <begin position="213"/>
        <end position="233"/>
    </location>
</feature>
<evidence type="ECO:0000313" key="7">
    <source>
        <dbReference type="EMBL" id="ELY61233.1"/>
    </source>
</evidence>
<dbReference type="Gene3D" id="1.20.144.10">
    <property type="entry name" value="Phosphatidic acid phosphatase type 2/haloperoxidase"/>
    <property type="match status" value="1"/>
</dbReference>
<feature type="transmembrane region" description="Helical" evidence="5">
    <location>
        <begin position="6"/>
        <end position="24"/>
    </location>
</feature>
<keyword evidence="2 5" id="KW-0812">Transmembrane</keyword>
<dbReference type="InterPro" id="IPR036938">
    <property type="entry name" value="PAP2/HPO_sf"/>
</dbReference>
<evidence type="ECO:0000256" key="5">
    <source>
        <dbReference type="SAM" id="Phobius"/>
    </source>
</evidence>
<evidence type="ECO:0000313" key="8">
    <source>
        <dbReference type="Proteomes" id="UP000011602"/>
    </source>
</evidence>
<sequence>MLVEVLTRVAIVVGILLPVSLALFIGRERLERTIVELRPRLRICAPYLAVLGLVLILNRVMRQTAPNMGFHATELIRDIEGDFILIFQEISTPELTAYFSAIYVYGYAFLLIFPGVAYFAMSDTKTFRRLMAAYSLNYAIGVVLYILVIAYGPRNHTIFASELGVMLYEHSPQYQRLTREVNRSVNVFPSLHTSLSATVGIFAYYTRDSYPKWFVVATVIAVSVIISTMYLMIHWAVDVVAGLALAVVCVALANKIVGRWSYDDVRGRLTDLRRRLDR</sequence>
<dbReference type="InterPro" id="IPR000326">
    <property type="entry name" value="PAP2/HPO"/>
</dbReference>